<reference evidence="3" key="1">
    <citation type="submission" date="2015-05" db="EMBL/GenBank/DDBJ databases">
        <authorList>
            <person name="Fogelqvist Johan"/>
        </authorList>
    </citation>
    <scope>NUCLEOTIDE SEQUENCE [LARGE SCALE GENOMIC DNA]</scope>
</reference>
<feature type="region of interest" description="Disordered" evidence="1">
    <location>
        <begin position="1"/>
        <end position="26"/>
    </location>
</feature>
<accession>A0A0G4MID2</accession>
<feature type="non-terminal residue" evidence="2">
    <location>
        <position position="1"/>
    </location>
</feature>
<protein>
    <submittedName>
        <fullName evidence="2">Uncharacterized protein</fullName>
    </submittedName>
</protein>
<evidence type="ECO:0000313" key="2">
    <source>
        <dbReference type="EMBL" id="CRK34009.1"/>
    </source>
</evidence>
<dbReference type="Proteomes" id="UP000045706">
    <property type="component" value="Unassembled WGS sequence"/>
</dbReference>
<name>A0A0G4MID2_VERLO</name>
<gene>
    <name evidence="2" type="ORF">BN1723_018537</name>
</gene>
<proteinExistence type="predicted"/>
<evidence type="ECO:0000313" key="3">
    <source>
        <dbReference type="Proteomes" id="UP000045706"/>
    </source>
</evidence>
<dbReference type="AlphaFoldDB" id="A0A0G4MID2"/>
<dbReference type="EMBL" id="CVQI01026291">
    <property type="protein sequence ID" value="CRK34009.1"/>
    <property type="molecule type" value="Genomic_DNA"/>
</dbReference>
<organism evidence="2 3">
    <name type="scientific">Verticillium longisporum</name>
    <name type="common">Verticillium dahliae var. longisporum</name>
    <dbReference type="NCBI Taxonomy" id="100787"/>
    <lineage>
        <taxon>Eukaryota</taxon>
        <taxon>Fungi</taxon>
        <taxon>Dikarya</taxon>
        <taxon>Ascomycota</taxon>
        <taxon>Pezizomycotina</taxon>
        <taxon>Sordariomycetes</taxon>
        <taxon>Hypocreomycetidae</taxon>
        <taxon>Glomerellales</taxon>
        <taxon>Plectosphaerellaceae</taxon>
        <taxon>Verticillium</taxon>
    </lineage>
</organism>
<evidence type="ECO:0000256" key="1">
    <source>
        <dbReference type="SAM" id="MobiDB-lite"/>
    </source>
</evidence>
<sequence>LHHPVVTQLARTSADRPPGPLCRPSLRRLVPAEDPEETAAAVLRLLRRLHLHLWRPAAARV</sequence>